<feature type="domain" description="Smf/DprA SLOG" evidence="2">
    <location>
        <begin position="94"/>
        <end position="293"/>
    </location>
</feature>
<dbReference type="Pfam" id="PF02481">
    <property type="entry name" value="DNA_processg_A"/>
    <property type="match status" value="1"/>
</dbReference>
<dbReference type="InterPro" id="IPR003488">
    <property type="entry name" value="DprA"/>
</dbReference>
<dbReference type="SUPFAM" id="SSF102405">
    <property type="entry name" value="MCP/YpsA-like"/>
    <property type="match status" value="1"/>
</dbReference>
<dbReference type="RefSeq" id="WP_137695895.1">
    <property type="nucleotide sequence ID" value="NZ_CP061336.1"/>
</dbReference>
<evidence type="ECO:0000313" key="4">
    <source>
        <dbReference type="Proteomes" id="UP000306409"/>
    </source>
</evidence>
<evidence type="ECO:0000259" key="2">
    <source>
        <dbReference type="Pfam" id="PF02481"/>
    </source>
</evidence>
<name>A0A4U7JJW9_9FIRM</name>
<dbReference type="KEGG" id="rher:EHE19_011000"/>
<dbReference type="Gene3D" id="3.40.50.450">
    <property type="match status" value="1"/>
</dbReference>
<proteinExistence type="inferred from homology"/>
<reference evidence="3 4" key="1">
    <citation type="submission" date="2020-09" db="EMBL/GenBank/DDBJ databases">
        <title>Characterization and genome sequencing of Ruminiclostridium sp. nov. MA18.</title>
        <authorList>
            <person name="Rettenmaier R."/>
            <person name="Kowollik M.-L."/>
            <person name="Liebl W."/>
            <person name="Zverlov V."/>
        </authorList>
    </citation>
    <scope>NUCLEOTIDE SEQUENCE [LARGE SCALE GENOMIC DNA]</scope>
    <source>
        <strain evidence="3 4">MA18</strain>
    </source>
</reference>
<evidence type="ECO:0000313" key="3">
    <source>
        <dbReference type="EMBL" id="QNU65458.1"/>
    </source>
</evidence>
<dbReference type="AlphaFoldDB" id="A0A4U7JJW9"/>
<accession>A0A4U7JJW9</accession>
<dbReference type="PANTHER" id="PTHR43022:SF1">
    <property type="entry name" value="PROTEIN SMF"/>
    <property type="match status" value="1"/>
</dbReference>
<organism evidence="3 4">
    <name type="scientific">Ruminiclostridium herbifermentans</name>
    <dbReference type="NCBI Taxonomy" id="2488810"/>
    <lineage>
        <taxon>Bacteria</taxon>
        <taxon>Bacillati</taxon>
        <taxon>Bacillota</taxon>
        <taxon>Clostridia</taxon>
        <taxon>Eubacteriales</taxon>
        <taxon>Oscillospiraceae</taxon>
        <taxon>Ruminiclostridium</taxon>
    </lineage>
</organism>
<dbReference type="EMBL" id="CP061336">
    <property type="protein sequence ID" value="QNU65458.1"/>
    <property type="molecule type" value="Genomic_DNA"/>
</dbReference>
<dbReference type="PANTHER" id="PTHR43022">
    <property type="entry name" value="PROTEIN SMF"/>
    <property type="match status" value="1"/>
</dbReference>
<sequence length="452" mass="50247">MFSDNAYVTILLCSHLLKDDGAKPFSIVEWSNLAANIINSKIKEPAGLMQLSKQEIQNNLLISEENAERISILLSRGAKLAFALEELSRKGIGVVTKSDKEYPKRIKALLKKNAPPLLYYSGDISLINSKGIAIVGSRNIDEKGVKFAYDLAKKAAGENLTIFSGGAKGIDTTSEQSAIENRGKVVSILADSLSQRIKKKEIRERIVNKQLLLISANNPDAPFSAGGAMNRNKYIYCLSSAAFVIASDFNKGGTWAGAIENIKNNWVKTFIWDNKTYDGNKKLIEKGGIPLTDIAKDNLSDLISEKISLNNQMDLFGIYEKDLAIRECSEAYIKEVLEEITDTVKDKNTDTSAICKKDTELVIDEFYDINSKKNASRISGIDKEKILETQTSYDLFDIVIPSIIKLLKQPMTLEEIALKLNINKKQASTWIERAMSLSMVSKLNKPVRYISK</sequence>
<dbReference type="OrthoDB" id="9785707at2"/>
<dbReference type="InterPro" id="IPR057666">
    <property type="entry name" value="DrpA_SLOG"/>
</dbReference>
<evidence type="ECO:0000256" key="1">
    <source>
        <dbReference type="ARBA" id="ARBA00006525"/>
    </source>
</evidence>
<keyword evidence="4" id="KW-1185">Reference proteome</keyword>
<protein>
    <submittedName>
        <fullName evidence="3">DNA-protecting protein DprA</fullName>
    </submittedName>
</protein>
<gene>
    <name evidence="3" type="ORF">EHE19_011000</name>
</gene>
<dbReference type="Proteomes" id="UP000306409">
    <property type="component" value="Chromosome"/>
</dbReference>
<comment type="similarity">
    <text evidence="1">Belongs to the DprA/Smf family.</text>
</comment>
<dbReference type="GO" id="GO:0009294">
    <property type="term" value="P:DNA-mediated transformation"/>
    <property type="evidence" value="ECO:0007669"/>
    <property type="project" value="InterPro"/>
</dbReference>